<dbReference type="GO" id="GO:0009143">
    <property type="term" value="P:nucleoside triphosphate catabolic process"/>
    <property type="evidence" value="ECO:0007669"/>
    <property type="project" value="InterPro"/>
</dbReference>
<gene>
    <name evidence="5" type="ORF">CKY02_22540</name>
    <name evidence="4" type="ORF">GPY48_22800</name>
</gene>
<evidence type="ECO:0000313" key="4">
    <source>
        <dbReference type="EMBL" id="NDL05865.1"/>
    </source>
</evidence>
<dbReference type="EMBL" id="WSFC01000103">
    <property type="protein sequence ID" value="NDL05865.1"/>
    <property type="molecule type" value="Genomic_DNA"/>
</dbReference>
<dbReference type="GO" id="GO:0047429">
    <property type="term" value="F:nucleoside triphosphate diphosphatase activity"/>
    <property type="evidence" value="ECO:0007669"/>
    <property type="project" value="InterPro"/>
</dbReference>
<dbReference type="InterPro" id="IPR002637">
    <property type="entry name" value="RdgB/HAM1"/>
</dbReference>
<dbReference type="AlphaFoldDB" id="A0A329WPT6"/>
<organism evidence="5 6">
    <name type="scientific">Photorhabdus bodei</name>
    <dbReference type="NCBI Taxonomy" id="2029681"/>
    <lineage>
        <taxon>Bacteria</taxon>
        <taxon>Pseudomonadati</taxon>
        <taxon>Pseudomonadota</taxon>
        <taxon>Gammaproteobacteria</taxon>
        <taxon>Enterobacterales</taxon>
        <taxon>Morganellaceae</taxon>
        <taxon>Photorhabdus</taxon>
    </lineage>
</organism>
<comment type="caution">
    <text evidence="5">The sequence shown here is derived from an EMBL/GenBank/DDBJ whole genome shotgun (WGS) entry which is preliminary data.</text>
</comment>
<keyword evidence="2" id="KW-0378">Hydrolase</keyword>
<dbReference type="Pfam" id="PF01725">
    <property type="entry name" value="Ham1p_like"/>
    <property type="match status" value="1"/>
</dbReference>
<evidence type="ECO:0000256" key="3">
    <source>
        <dbReference type="ARBA" id="ARBA00023080"/>
    </source>
</evidence>
<accession>A0A329WPT6</accession>
<dbReference type="PANTHER" id="PTHR11067:SF9">
    <property type="entry name" value="INOSINE TRIPHOSPHATE PYROPHOSPHATASE"/>
    <property type="match status" value="1"/>
</dbReference>
<dbReference type="InterPro" id="IPR029001">
    <property type="entry name" value="ITPase-like_fam"/>
</dbReference>
<evidence type="ECO:0000256" key="2">
    <source>
        <dbReference type="ARBA" id="ARBA00022801"/>
    </source>
</evidence>
<dbReference type="Gene3D" id="3.90.950.10">
    <property type="match status" value="1"/>
</dbReference>
<proteinExistence type="inferred from homology"/>
<dbReference type="Proteomes" id="UP000250919">
    <property type="component" value="Unassembled WGS sequence"/>
</dbReference>
<dbReference type="EMBL" id="NSCM01000107">
    <property type="protein sequence ID" value="RAX06544.1"/>
    <property type="molecule type" value="Genomic_DNA"/>
</dbReference>
<dbReference type="PANTHER" id="PTHR11067">
    <property type="entry name" value="INOSINE TRIPHOSPHATE PYROPHOSPHATASE/HAM1 PROTEIN"/>
    <property type="match status" value="1"/>
</dbReference>
<evidence type="ECO:0000313" key="6">
    <source>
        <dbReference type="Proteomes" id="UP000250919"/>
    </source>
</evidence>
<dbReference type="SUPFAM" id="SSF52972">
    <property type="entry name" value="ITPase-like"/>
    <property type="match status" value="1"/>
</dbReference>
<reference evidence="4 7" key="3">
    <citation type="submission" date="2019-12" db="EMBL/GenBank/DDBJ databases">
        <title>Engineering Photorhabdus to improve their lethality against agricultural pests.</title>
        <authorList>
            <person name="Machado R.A.R."/>
        </authorList>
    </citation>
    <scope>NUCLEOTIDE SEQUENCE [LARGE SCALE GENOMIC DNA]</scope>
    <source>
        <strain evidence="4 7">M-CN4</strain>
    </source>
</reference>
<reference evidence="5 6" key="2">
    <citation type="journal article" date="2018" name="Int. J. Syst. Evol. Microbiol.">
        <title>Whole-genome-based revisit of Photorhabdus phylogeny: proposal for the elevation of most Photorhabdus subspecies to the species level and description of one novel species Photorhabdus bodei sp. nov., and one novel subspecies Photorhabdus laumondii subsp. clarkei subsp. nov.</title>
        <authorList>
            <person name="Machado R.A.R."/>
            <person name="Wuthrich D."/>
            <person name="Kuhnert P."/>
            <person name="Arce C.C.M."/>
            <person name="Thonen L."/>
            <person name="Ruiz C."/>
            <person name="Zhang X."/>
            <person name="Robert C.A.M."/>
            <person name="Karimi J."/>
            <person name="Kamali S."/>
            <person name="Ma J."/>
            <person name="Bruggmann R."/>
            <person name="Erb M."/>
        </authorList>
    </citation>
    <scope>NUCLEOTIDE SEQUENCE [LARGE SCALE GENOMIC DNA]</scope>
    <source>
        <strain evidence="5 6">LJ24-63</strain>
    </source>
</reference>
<dbReference type="Proteomes" id="UP000466619">
    <property type="component" value="Unassembled WGS sequence"/>
</dbReference>
<dbReference type="GO" id="GO:0009117">
    <property type="term" value="P:nucleotide metabolic process"/>
    <property type="evidence" value="ECO:0007669"/>
    <property type="project" value="UniProtKB-KW"/>
</dbReference>
<protein>
    <recommendedName>
        <fullName evidence="8">Non-canonical purine NTP pyrophosphatase</fullName>
    </recommendedName>
</protein>
<dbReference type="GO" id="GO:0005737">
    <property type="term" value="C:cytoplasm"/>
    <property type="evidence" value="ECO:0007669"/>
    <property type="project" value="TreeGrafter"/>
</dbReference>
<evidence type="ECO:0008006" key="8">
    <source>
        <dbReference type="Google" id="ProtNLM"/>
    </source>
</evidence>
<reference evidence="5" key="1">
    <citation type="submission" date="2017-08" db="EMBL/GenBank/DDBJ databases">
        <authorList>
            <person name="de Groot N.N."/>
        </authorList>
    </citation>
    <scope>NUCLEOTIDE SEQUENCE</scope>
    <source>
        <strain evidence="5">LJ24-63</strain>
    </source>
</reference>
<evidence type="ECO:0000256" key="1">
    <source>
        <dbReference type="ARBA" id="ARBA00008023"/>
    </source>
</evidence>
<keyword evidence="3" id="KW-0546">Nucleotide metabolism</keyword>
<name>A0A329WPT6_9GAMM</name>
<evidence type="ECO:0000313" key="5">
    <source>
        <dbReference type="EMBL" id="RAX06544.1"/>
    </source>
</evidence>
<sequence>MNCDLIMNLSFYTSNTKKYTYAQSVFSSYADINLVHKSFDFKELQTEDTRENLLFKLNQIPHVDYSYVFIEDSSFHIDALNGFPSLYTKYILSSLGVQGIINLLAGKDNRECYFTNHLALRTKNNEVVFFSGTTRGLSISHTPLMCSKEEIWSDLWQILKVTDGEQFYNQLTEAHKHLFNQQNNNTDAFQLLRDHLSEIEL</sequence>
<keyword evidence="7" id="KW-1185">Reference proteome</keyword>
<evidence type="ECO:0000313" key="7">
    <source>
        <dbReference type="Proteomes" id="UP000466619"/>
    </source>
</evidence>
<comment type="similarity">
    <text evidence="1">Belongs to the HAM1 NTPase family.</text>
</comment>